<gene>
    <name evidence="2" type="ORF">SK128_003129</name>
</gene>
<keyword evidence="1" id="KW-0472">Membrane</keyword>
<dbReference type="Proteomes" id="UP001381693">
    <property type="component" value="Unassembled WGS sequence"/>
</dbReference>
<protein>
    <submittedName>
        <fullName evidence="2">Uncharacterized protein</fullName>
    </submittedName>
</protein>
<keyword evidence="1" id="KW-1133">Transmembrane helix</keyword>
<keyword evidence="1" id="KW-0812">Transmembrane</keyword>
<feature type="non-terminal residue" evidence="2">
    <location>
        <position position="81"/>
    </location>
</feature>
<reference evidence="2 3" key="1">
    <citation type="submission" date="2023-11" db="EMBL/GenBank/DDBJ databases">
        <title>Halocaridina rubra genome assembly.</title>
        <authorList>
            <person name="Smith C."/>
        </authorList>
    </citation>
    <scope>NUCLEOTIDE SEQUENCE [LARGE SCALE GENOMIC DNA]</scope>
    <source>
        <strain evidence="2">EP-1</strain>
        <tissue evidence="2">Whole</tissue>
    </source>
</reference>
<proteinExistence type="predicted"/>
<evidence type="ECO:0000313" key="2">
    <source>
        <dbReference type="EMBL" id="KAK7067459.1"/>
    </source>
</evidence>
<feature type="transmembrane region" description="Helical" evidence="1">
    <location>
        <begin position="26"/>
        <end position="45"/>
    </location>
</feature>
<comment type="caution">
    <text evidence="2">The sequence shown here is derived from an EMBL/GenBank/DDBJ whole genome shotgun (WGS) entry which is preliminary data.</text>
</comment>
<dbReference type="EMBL" id="JAXCGZ010018280">
    <property type="protein sequence ID" value="KAK7067459.1"/>
    <property type="molecule type" value="Genomic_DNA"/>
</dbReference>
<sequence>MVRLGYTARAIDNLCCSNVSEPRRIFTYKTFVLILTFFVYCSYHLSRKPISVVKNVLNQNCTNMTDPDHTNNSHWCDWKPF</sequence>
<keyword evidence="3" id="KW-1185">Reference proteome</keyword>
<evidence type="ECO:0000313" key="3">
    <source>
        <dbReference type="Proteomes" id="UP001381693"/>
    </source>
</evidence>
<evidence type="ECO:0000256" key="1">
    <source>
        <dbReference type="SAM" id="Phobius"/>
    </source>
</evidence>
<organism evidence="2 3">
    <name type="scientific">Halocaridina rubra</name>
    <name type="common">Hawaiian red shrimp</name>
    <dbReference type="NCBI Taxonomy" id="373956"/>
    <lineage>
        <taxon>Eukaryota</taxon>
        <taxon>Metazoa</taxon>
        <taxon>Ecdysozoa</taxon>
        <taxon>Arthropoda</taxon>
        <taxon>Crustacea</taxon>
        <taxon>Multicrustacea</taxon>
        <taxon>Malacostraca</taxon>
        <taxon>Eumalacostraca</taxon>
        <taxon>Eucarida</taxon>
        <taxon>Decapoda</taxon>
        <taxon>Pleocyemata</taxon>
        <taxon>Caridea</taxon>
        <taxon>Atyoidea</taxon>
        <taxon>Atyidae</taxon>
        <taxon>Halocaridina</taxon>
    </lineage>
</organism>
<dbReference type="AlphaFoldDB" id="A0AAN8WW23"/>
<accession>A0AAN8WW23</accession>
<name>A0AAN8WW23_HALRR</name>